<feature type="compositionally biased region" description="Basic and acidic residues" evidence="1">
    <location>
        <begin position="319"/>
        <end position="338"/>
    </location>
</feature>
<dbReference type="InParanoid" id="A0A1V9XFB1"/>
<feature type="region of interest" description="Disordered" evidence="1">
    <location>
        <begin position="388"/>
        <end position="418"/>
    </location>
</feature>
<name>A0A1V9XFB1_9ACAR</name>
<feature type="compositionally biased region" description="Basic residues" evidence="1">
    <location>
        <begin position="270"/>
        <end position="283"/>
    </location>
</feature>
<dbReference type="Proteomes" id="UP000192247">
    <property type="component" value="Unassembled WGS sequence"/>
</dbReference>
<feature type="region of interest" description="Disordered" evidence="1">
    <location>
        <begin position="1"/>
        <end position="361"/>
    </location>
</feature>
<organism evidence="2 3">
    <name type="scientific">Tropilaelaps mercedesae</name>
    <dbReference type="NCBI Taxonomy" id="418985"/>
    <lineage>
        <taxon>Eukaryota</taxon>
        <taxon>Metazoa</taxon>
        <taxon>Ecdysozoa</taxon>
        <taxon>Arthropoda</taxon>
        <taxon>Chelicerata</taxon>
        <taxon>Arachnida</taxon>
        <taxon>Acari</taxon>
        <taxon>Parasitiformes</taxon>
        <taxon>Mesostigmata</taxon>
        <taxon>Gamasina</taxon>
        <taxon>Dermanyssoidea</taxon>
        <taxon>Laelapidae</taxon>
        <taxon>Tropilaelaps</taxon>
    </lineage>
</organism>
<proteinExistence type="predicted"/>
<reference evidence="2 3" key="1">
    <citation type="journal article" date="2017" name="Gigascience">
        <title>Draft genome of the honey bee ectoparasitic mite, Tropilaelaps mercedesae, is shaped by the parasitic life history.</title>
        <authorList>
            <person name="Dong X."/>
            <person name="Armstrong S.D."/>
            <person name="Xia D."/>
            <person name="Makepeace B.L."/>
            <person name="Darby A.C."/>
            <person name="Kadowaki T."/>
        </authorList>
    </citation>
    <scope>NUCLEOTIDE SEQUENCE [LARGE SCALE GENOMIC DNA]</scope>
    <source>
        <strain evidence="2">Wuxi-XJTLU</strain>
    </source>
</reference>
<feature type="compositionally biased region" description="Polar residues" evidence="1">
    <location>
        <begin position="352"/>
        <end position="361"/>
    </location>
</feature>
<evidence type="ECO:0000256" key="1">
    <source>
        <dbReference type="SAM" id="MobiDB-lite"/>
    </source>
</evidence>
<feature type="compositionally biased region" description="Low complexity" evidence="1">
    <location>
        <begin position="115"/>
        <end position="126"/>
    </location>
</feature>
<gene>
    <name evidence="2" type="ORF">BIW11_10625</name>
</gene>
<feature type="compositionally biased region" description="Low complexity" evidence="1">
    <location>
        <begin position="207"/>
        <end position="228"/>
    </location>
</feature>
<accession>A0A1V9XFB1</accession>
<dbReference type="EMBL" id="MNPL01012636">
    <property type="protein sequence ID" value="OQR72038.1"/>
    <property type="molecule type" value="Genomic_DNA"/>
</dbReference>
<evidence type="ECO:0000313" key="2">
    <source>
        <dbReference type="EMBL" id="OQR72038.1"/>
    </source>
</evidence>
<feature type="compositionally biased region" description="Polar residues" evidence="1">
    <location>
        <begin position="96"/>
        <end position="105"/>
    </location>
</feature>
<evidence type="ECO:0000313" key="3">
    <source>
        <dbReference type="Proteomes" id="UP000192247"/>
    </source>
</evidence>
<dbReference type="AlphaFoldDB" id="A0A1V9XFB1"/>
<dbReference type="OrthoDB" id="10675692at2759"/>
<sequence>MVTMSENKGQDKKSSSAKKSKKDETTPKTSKTRKATEAVQAKDVIGSVEEGSAGGKSKEASDSKSALKSPKASGLGKDAFSKSNLNQVKTEGKSPSPANDTSRVASSKAVDPMKSVKSTAAASAVSYRLPAKSTSADQRKAPGTVRFVTSGKVPTPLRGIVPAKPPFPSKSTRPGKSPGPVKGTTTPSVTVPARGALPTEGSTPMLEPAIPEKTTATPKAPVTAKAAESAVAMKSNGSATKSNTSESAGSKAAQDPILTRDSASLQDKKRSAKARKKTTRSAKRITAAAKNRIPSAQALVGANLTPKLRLRLSRTESSNSERDNKLIGRRSGESRSRSSDSLNNKTRRSPCSGGSTRVNGSLNMVRMPTMLPTAGSASSQVPAASFPAVTGAVPRRRPSVTDGAEAKLPTGKNHKPAEKLAAGKELSTNTSSILDNHQAELNVFSINKFLWQPVPARLTDRIAPPVQNAQGEWVEPPVFVFGDPRTGKSLWSKAKRP</sequence>
<comment type="caution">
    <text evidence="2">The sequence shown here is derived from an EMBL/GenBank/DDBJ whole genome shotgun (WGS) entry which is preliminary data.</text>
</comment>
<feature type="compositionally biased region" description="Polar residues" evidence="1">
    <location>
        <begin position="235"/>
        <end position="248"/>
    </location>
</feature>
<protein>
    <submittedName>
        <fullName evidence="2">Uncharacterized protein</fullName>
    </submittedName>
</protein>
<keyword evidence="3" id="KW-1185">Reference proteome</keyword>